<dbReference type="SUPFAM" id="SSF55979">
    <property type="entry name" value="DNA clamp"/>
    <property type="match status" value="1"/>
</dbReference>
<reference evidence="4 5" key="1">
    <citation type="journal article" date="2016" name="Nat. Commun.">
        <title>Ectomycorrhizal ecology is imprinted in the genome of the dominant symbiotic fungus Cenococcum geophilum.</title>
        <authorList>
            <consortium name="DOE Joint Genome Institute"/>
            <person name="Peter M."/>
            <person name="Kohler A."/>
            <person name="Ohm R.A."/>
            <person name="Kuo A."/>
            <person name="Krutzmann J."/>
            <person name="Morin E."/>
            <person name="Arend M."/>
            <person name="Barry K.W."/>
            <person name="Binder M."/>
            <person name="Choi C."/>
            <person name="Clum A."/>
            <person name="Copeland A."/>
            <person name="Grisel N."/>
            <person name="Haridas S."/>
            <person name="Kipfer T."/>
            <person name="LaButti K."/>
            <person name="Lindquist E."/>
            <person name="Lipzen A."/>
            <person name="Maire R."/>
            <person name="Meier B."/>
            <person name="Mihaltcheva S."/>
            <person name="Molinier V."/>
            <person name="Murat C."/>
            <person name="Poggeler S."/>
            <person name="Quandt C.A."/>
            <person name="Sperisen C."/>
            <person name="Tritt A."/>
            <person name="Tisserant E."/>
            <person name="Crous P.W."/>
            <person name="Henrissat B."/>
            <person name="Nehls U."/>
            <person name="Egli S."/>
            <person name="Spatafora J.W."/>
            <person name="Grigoriev I.V."/>
            <person name="Martin F.M."/>
        </authorList>
    </citation>
    <scope>NUCLEOTIDE SEQUENCE [LARGE SCALE GENOMIC DNA]</scope>
    <source>
        <strain evidence="4 5">CBS 207.34</strain>
    </source>
</reference>
<dbReference type="GO" id="GO:0006281">
    <property type="term" value="P:DNA repair"/>
    <property type="evidence" value="ECO:0007669"/>
    <property type="project" value="UniProtKB-UniRule"/>
</dbReference>
<dbReference type="GO" id="GO:0000076">
    <property type="term" value="P:DNA replication checkpoint signaling"/>
    <property type="evidence" value="ECO:0007669"/>
    <property type="project" value="TreeGrafter"/>
</dbReference>
<evidence type="ECO:0000256" key="1">
    <source>
        <dbReference type="ARBA" id="ARBA00008494"/>
    </source>
</evidence>
<feature type="compositionally biased region" description="Polar residues" evidence="3">
    <location>
        <begin position="399"/>
        <end position="411"/>
    </location>
</feature>
<comment type="similarity">
    <text evidence="1 2">Belongs to the rad9 family.</text>
</comment>
<dbReference type="GO" id="GO:0030896">
    <property type="term" value="C:checkpoint clamp complex"/>
    <property type="evidence" value="ECO:0007669"/>
    <property type="project" value="UniProtKB-UniRule"/>
</dbReference>
<gene>
    <name evidence="4" type="ORF">AOQ84DRAFT_139633</name>
</gene>
<dbReference type="OrthoDB" id="60092at2759"/>
<evidence type="ECO:0000256" key="2">
    <source>
        <dbReference type="PIRNR" id="PIRNR009303"/>
    </source>
</evidence>
<keyword evidence="2" id="KW-0227">DNA damage</keyword>
<feature type="region of interest" description="Disordered" evidence="3">
    <location>
        <begin position="286"/>
        <end position="428"/>
    </location>
</feature>
<dbReference type="EMBL" id="KV750692">
    <property type="protein sequence ID" value="OCL03729.1"/>
    <property type="molecule type" value="Genomic_DNA"/>
</dbReference>
<dbReference type="Gene3D" id="3.70.10.10">
    <property type="match status" value="1"/>
</dbReference>
<dbReference type="InterPro" id="IPR046938">
    <property type="entry name" value="DNA_clamp_sf"/>
</dbReference>
<dbReference type="Pfam" id="PF04139">
    <property type="entry name" value="Rad9"/>
    <property type="match status" value="1"/>
</dbReference>
<evidence type="ECO:0000313" key="5">
    <source>
        <dbReference type="Proteomes" id="UP000250140"/>
    </source>
</evidence>
<accession>A0A8E2ERY3</accession>
<dbReference type="InterPro" id="IPR026584">
    <property type="entry name" value="Rad9"/>
</dbReference>
<dbReference type="GO" id="GO:0031573">
    <property type="term" value="P:mitotic intra-S DNA damage checkpoint signaling"/>
    <property type="evidence" value="ECO:0007669"/>
    <property type="project" value="TreeGrafter"/>
</dbReference>
<keyword evidence="5" id="KW-1185">Reference proteome</keyword>
<dbReference type="GO" id="GO:0071479">
    <property type="term" value="P:cellular response to ionizing radiation"/>
    <property type="evidence" value="ECO:0007669"/>
    <property type="project" value="TreeGrafter"/>
</dbReference>
<dbReference type="PANTHER" id="PTHR15237:SF0">
    <property type="entry name" value="CELL CYCLE CHECKPOINT CONTROL PROTEIN"/>
    <property type="match status" value="1"/>
</dbReference>
<protein>
    <recommendedName>
        <fullName evidence="2">DNA repair protein rad9</fullName>
    </recommendedName>
</protein>
<comment type="function">
    <text evidence="2">Acts in DNA repair and mutagenesis. Involved in promoting resistance to ionizing radiation and UV light, as well as regulating cell cycle progression after irradiation.</text>
</comment>
<feature type="compositionally biased region" description="Polar residues" evidence="3">
    <location>
        <begin position="289"/>
        <end position="311"/>
    </location>
</feature>
<name>A0A8E2ERY3_9PEZI</name>
<dbReference type="PIRSF" id="PIRSF009303">
    <property type="entry name" value="Cell_cycle_RAD9"/>
    <property type="match status" value="1"/>
</dbReference>
<dbReference type="InterPro" id="IPR007268">
    <property type="entry name" value="Rad9/Ddc1"/>
</dbReference>
<dbReference type="Proteomes" id="UP000250140">
    <property type="component" value="Unassembled WGS sequence"/>
</dbReference>
<dbReference type="AlphaFoldDB" id="A0A8E2ERY3"/>
<dbReference type="PANTHER" id="PTHR15237">
    <property type="entry name" value="DNA REPAIR PROTEIN RAD9"/>
    <property type="match status" value="1"/>
</dbReference>
<organism evidence="4 5">
    <name type="scientific">Glonium stellatum</name>
    <dbReference type="NCBI Taxonomy" id="574774"/>
    <lineage>
        <taxon>Eukaryota</taxon>
        <taxon>Fungi</taxon>
        <taxon>Dikarya</taxon>
        <taxon>Ascomycota</taxon>
        <taxon>Pezizomycotina</taxon>
        <taxon>Dothideomycetes</taxon>
        <taxon>Pleosporomycetidae</taxon>
        <taxon>Gloniales</taxon>
        <taxon>Gloniaceae</taxon>
        <taxon>Glonium</taxon>
    </lineage>
</organism>
<sequence>MVTLNFTFTPEAASKVHDILVCLAKFSDSVSIEARRDRLTFTALNSSKSAYASFALEGNKFFSQYECLPGNGGAEGRFTCSMYSKALLSVFKGRLDDARGKDTAIDHCDVSVQDRPDQTECRFVIKMVCKQGVTKTYKLTYESVEVMHALFDKNMANNKWSIQSALLKEYIEYFSPKTEQLDIYAEDSRVIFTSYTEKIMSGKEILKHPLHTAVAVNTSDFREFSAQEKMHIIISVKDFKAIVIHADTLKTNLKAYYSYPTRPLQFSYASDGMYCEFTLMTAGDHSEVPTPSATVMPTRASTRVQSAVSERSGSRNERLEMPPPTVPASRASTRRVRNPSLAKRAPSSRPADPDPESLFIPADEEDNRWDPVNYRNDEETLGWDASADDGIGIHPTFRDSGSLTRSESQDSAEALPPTQRISQIQGLW</sequence>
<evidence type="ECO:0000256" key="3">
    <source>
        <dbReference type="SAM" id="MobiDB-lite"/>
    </source>
</evidence>
<feature type="compositionally biased region" description="Polar residues" evidence="3">
    <location>
        <begin position="419"/>
        <end position="428"/>
    </location>
</feature>
<evidence type="ECO:0000313" key="4">
    <source>
        <dbReference type="EMBL" id="OCL03729.1"/>
    </source>
</evidence>
<proteinExistence type="inferred from homology"/>